<evidence type="ECO:0000256" key="3">
    <source>
        <dbReference type="ARBA" id="ARBA00023125"/>
    </source>
</evidence>
<dbReference type="Pfam" id="PF03466">
    <property type="entry name" value="LysR_substrate"/>
    <property type="match status" value="1"/>
</dbReference>
<evidence type="ECO:0000313" key="8">
    <source>
        <dbReference type="Proteomes" id="UP000319824"/>
    </source>
</evidence>
<evidence type="ECO:0000256" key="1">
    <source>
        <dbReference type="ARBA" id="ARBA00009437"/>
    </source>
</evidence>
<organism evidence="7 8">
    <name type="scientific">Rhizobium mongolense USDA 1844</name>
    <dbReference type="NCBI Taxonomy" id="1079460"/>
    <lineage>
        <taxon>Bacteria</taxon>
        <taxon>Pseudomonadati</taxon>
        <taxon>Pseudomonadota</taxon>
        <taxon>Alphaproteobacteria</taxon>
        <taxon>Hyphomicrobiales</taxon>
        <taxon>Rhizobiaceae</taxon>
        <taxon>Rhizobium/Agrobacterium group</taxon>
        <taxon>Rhizobium</taxon>
    </lineage>
</organism>
<gene>
    <name evidence="7" type="ORF">BCL32_5536</name>
</gene>
<dbReference type="AlphaFoldDB" id="A0A559SSB4"/>
<keyword evidence="3 7" id="KW-0238">DNA-binding</keyword>
<evidence type="ECO:0000256" key="5">
    <source>
        <dbReference type="ARBA" id="ARBA00023163"/>
    </source>
</evidence>
<comment type="similarity">
    <text evidence="1">Belongs to the LysR transcriptional regulatory family.</text>
</comment>
<dbReference type="PRINTS" id="PR00039">
    <property type="entry name" value="HTHLYSR"/>
</dbReference>
<evidence type="ECO:0000256" key="4">
    <source>
        <dbReference type="ARBA" id="ARBA00023159"/>
    </source>
</evidence>
<dbReference type="EMBL" id="VISO01000003">
    <property type="protein sequence ID" value="TVZ65247.1"/>
    <property type="molecule type" value="Genomic_DNA"/>
</dbReference>
<keyword evidence="5" id="KW-0804">Transcription</keyword>
<dbReference type="GO" id="GO:0003700">
    <property type="term" value="F:DNA-binding transcription factor activity"/>
    <property type="evidence" value="ECO:0007669"/>
    <property type="project" value="InterPro"/>
</dbReference>
<dbReference type="RefSeq" id="WP_022718226.1">
    <property type="nucleotide sequence ID" value="NZ_ATTQ01000022.1"/>
</dbReference>
<dbReference type="GO" id="GO:0010628">
    <property type="term" value="P:positive regulation of gene expression"/>
    <property type="evidence" value="ECO:0007669"/>
    <property type="project" value="TreeGrafter"/>
</dbReference>
<dbReference type="InterPro" id="IPR036388">
    <property type="entry name" value="WH-like_DNA-bd_sf"/>
</dbReference>
<protein>
    <submittedName>
        <fullName evidence="7">DNA-binding transcriptional LysR family regulator</fullName>
    </submittedName>
</protein>
<evidence type="ECO:0000313" key="7">
    <source>
        <dbReference type="EMBL" id="TVZ65247.1"/>
    </source>
</evidence>
<dbReference type="SUPFAM" id="SSF53850">
    <property type="entry name" value="Periplasmic binding protein-like II"/>
    <property type="match status" value="1"/>
</dbReference>
<keyword evidence="4" id="KW-0010">Activator</keyword>
<accession>A0A559SSB4</accession>
<dbReference type="Pfam" id="PF00126">
    <property type="entry name" value="HTH_1"/>
    <property type="match status" value="1"/>
</dbReference>
<dbReference type="Proteomes" id="UP000319824">
    <property type="component" value="Unassembled WGS sequence"/>
</dbReference>
<evidence type="ECO:0000259" key="6">
    <source>
        <dbReference type="PROSITE" id="PS50931"/>
    </source>
</evidence>
<feature type="domain" description="HTH lysR-type" evidence="6">
    <location>
        <begin position="1"/>
        <end position="58"/>
    </location>
</feature>
<sequence length="312" mass="33048">MNIRQLEVFRAIMRDGTITAAANSLGISQPAVSKLLAYLEDQLGYPLFERIGGRLAPTTEAHILYGDADHVFRQLEALSSLARDVGASKIGLIRIGASLPLAYSVLPVTLAAFGNHHPEVKIHLHTLPKREIAEALSLGDVDVGVTLSPILAPTMRVEKLFSAKVVAVLPATDPLAAEATLTPSMLAGRRLISYGSHAEFGAALDEAFASEGQRRDVSIQIASSVGALPLVRQGLGIALVDELALWSPIEGIVSRPFRPTVPTPVSLTINQARPQSRFVASFSDCLRQAFAGASQSSIGATAEDSTAASRKT</sequence>
<dbReference type="PANTHER" id="PTHR30427">
    <property type="entry name" value="TRANSCRIPTIONAL ACTIVATOR PROTEIN LYSR"/>
    <property type="match status" value="1"/>
</dbReference>
<proteinExistence type="inferred from homology"/>
<dbReference type="InterPro" id="IPR036390">
    <property type="entry name" value="WH_DNA-bd_sf"/>
</dbReference>
<comment type="caution">
    <text evidence="7">The sequence shown here is derived from an EMBL/GenBank/DDBJ whole genome shotgun (WGS) entry which is preliminary data.</text>
</comment>
<name>A0A559SSB4_9HYPH</name>
<dbReference type="InterPro" id="IPR000847">
    <property type="entry name" value="LysR_HTH_N"/>
</dbReference>
<dbReference type="Gene3D" id="1.10.10.10">
    <property type="entry name" value="Winged helix-like DNA-binding domain superfamily/Winged helix DNA-binding domain"/>
    <property type="match status" value="1"/>
</dbReference>
<reference evidence="7 8" key="1">
    <citation type="submission" date="2019-06" db="EMBL/GenBank/DDBJ databases">
        <title>Pac Bio to generate improved reference genome sequences for organisms with transposon mutant libraries (support for FEBA project).</title>
        <authorList>
            <person name="Blow M."/>
        </authorList>
    </citation>
    <scope>NUCLEOTIDE SEQUENCE [LARGE SCALE GENOMIC DNA]</scope>
    <source>
        <strain evidence="7 8">USDA 1844</strain>
    </source>
</reference>
<dbReference type="InterPro" id="IPR005119">
    <property type="entry name" value="LysR_subst-bd"/>
</dbReference>
<dbReference type="SUPFAM" id="SSF46785">
    <property type="entry name" value="Winged helix' DNA-binding domain"/>
    <property type="match status" value="1"/>
</dbReference>
<dbReference type="PANTHER" id="PTHR30427:SF1">
    <property type="entry name" value="TRANSCRIPTIONAL ACTIVATOR PROTEIN LYSR"/>
    <property type="match status" value="1"/>
</dbReference>
<evidence type="ECO:0000256" key="2">
    <source>
        <dbReference type="ARBA" id="ARBA00023015"/>
    </source>
</evidence>
<dbReference type="Gene3D" id="3.40.190.290">
    <property type="match status" value="1"/>
</dbReference>
<keyword evidence="2" id="KW-0805">Transcription regulation</keyword>
<dbReference type="PROSITE" id="PS50931">
    <property type="entry name" value="HTH_LYSR"/>
    <property type="match status" value="1"/>
</dbReference>
<dbReference type="GO" id="GO:0043565">
    <property type="term" value="F:sequence-specific DNA binding"/>
    <property type="evidence" value="ECO:0007669"/>
    <property type="project" value="TreeGrafter"/>
</dbReference>